<dbReference type="GO" id="GO:0016887">
    <property type="term" value="F:ATP hydrolysis activity"/>
    <property type="evidence" value="ECO:0007669"/>
    <property type="project" value="InterPro"/>
</dbReference>
<dbReference type="PANTHER" id="PTHR46743:SF2">
    <property type="entry name" value="TEICHOIC ACIDS EXPORT ATP-BINDING PROTEIN TAGH"/>
    <property type="match status" value="1"/>
</dbReference>
<dbReference type="GO" id="GO:0005524">
    <property type="term" value="F:ATP binding"/>
    <property type="evidence" value="ECO:0007669"/>
    <property type="project" value="UniProtKB-KW"/>
</dbReference>
<reference evidence="6" key="1">
    <citation type="journal article" date="2023" name="Int. J. Syst. Evol. Microbiol.">
        <title>&lt;i&gt;Holtiella tumoricola&lt;/i&gt; gen. nov. sp. nov., isolated from a human clinical sample.</title>
        <authorList>
            <person name="Allen-Vercoe E."/>
            <person name="Daigneault M.C."/>
            <person name="Vancuren S.J."/>
            <person name="Cochrane K."/>
            <person name="O'Neal L.L."/>
            <person name="Sankaranarayanan K."/>
            <person name="Lawson P.A."/>
        </authorList>
    </citation>
    <scope>NUCLEOTIDE SEQUENCE</scope>
    <source>
        <strain evidence="6">CC70A</strain>
    </source>
</reference>
<sequence length="423" mass="47938">MTNIMIKVENLNKVYKLYENPIDRLKESLNLAKKLYHKEHFALKNIEFRVNKGETVGIIGTNGSGKSTLLKIITGVLNPTQGSVEVNGKISALLELGAGFNPEYTGIENIYLNGTMMGYTKGAMDKKIADIVDFADIGDFINQPVKTYSSGMFVRLAFAVAINVEPEVLIVDEALSVGDYRFQAKCYAKIEDMKKTGATILLVTHDVDSVRKFCDRCIWIEKGVIQEIGDVKPVTSHYLAFTNSSHNENNTNIVNEEIEVTEATGIELYPELKPINRWGEYPNIIKHVMIYNTSQEIVEHIELKEEFCIKVICEVRQEEIQKHELGIAVAIKNNKGQDLIVIDTFRDKIKLNRAGRYCIVFKLKNYFIQGEYYIVASCESREQAIPTYLDHVDGAYHFKVIGDKCLYGMLNVPFNVQVEKRPN</sequence>
<evidence type="ECO:0000256" key="1">
    <source>
        <dbReference type="ARBA" id="ARBA00005417"/>
    </source>
</evidence>
<evidence type="ECO:0000256" key="4">
    <source>
        <dbReference type="ARBA" id="ARBA00022840"/>
    </source>
</evidence>
<dbReference type="InterPro" id="IPR017871">
    <property type="entry name" value="ABC_transporter-like_CS"/>
</dbReference>
<dbReference type="EMBL" id="JAQIFT010000061">
    <property type="protein sequence ID" value="MDA3733218.1"/>
    <property type="molecule type" value="Genomic_DNA"/>
</dbReference>
<dbReference type="InterPro" id="IPR003439">
    <property type="entry name" value="ABC_transporter-like_ATP-bd"/>
</dbReference>
<dbReference type="PROSITE" id="PS00211">
    <property type="entry name" value="ABC_TRANSPORTER_1"/>
    <property type="match status" value="1"/>
</dbReference>
<dbReference type="Proteomes" id="UP001169242">
    <property type="component" value="Unassembled WGS sequence"/>
</dbReference>
<keyword evidence="4 6" id="KW-0067">ATP-binding</keyword>
<evidence type="ECO:0000259" key="5">
    <source>
        <dbReference type="PROSITE" id="PS50893"/>
    </source>
</evidence>
<organism evidence="6 7">
    <name type="scientific">Holtiella tumoricola</name>
    <dbReference type="NCBI Taxonomy" id="3018743"/>
    <lineage>
        <taxon>Bacteria</taxon>
        <taxon>Bacillati</taxon>
        <taxon>Bacillota</taxon>
        <taxon>Clostridia</taxon>
        <taxon>Lachnospirales</taxon>
        <taxon>Cellulosilyticaceae</taxon>
        <taxon>Holtiella</taxon>
    </lineage>
</organism>
<dbReference type="InterPro" id="IPR015860">
    <property type="entry name" value="ABC_transpr_TagH-like"/>
</dbReference>
<dbReference type="Gene3D" id="3.40.50.300">
    <property type="entry name" value="P-loop containing nucleotide triphosphate hydrolases"/>
    <property type="match status" value="1"/>
</dbReference>
<protein>
    <submittedName>
        <fullName evidence="6">ABC transporter ATP-binding protein</fullName>
    </submittedName>
</protein>
<dbReference type="GO" id="GO:0140359">
    <property type="term" value="F:ABC-type transporter activity"/>
    <property type="evidence" value="ECO:0007669"/>
    <property type="project" value="InterPro"/>
</dbReference>
<dbReference type="Pfam" id="PF00005">
    <property type="entry name" value="ABC_tran"/>
    <property type="match status" value="1"/>
</dbReference>
<dbReference type="PANTHER" id="PTHR46743">
    <property type="entry name" value="TEICHOIC ACIDS EXPORT ATP-BINDING PROTEIN TAGH"/>
    <property type="match status" value="1"/>
</dbReference>
<dbReference type="InterPro" id="IPR029439">
    <property type="entry name" value="Wzt_C"/>
</dbReference>
<keyword evidence="2" id="KW-0813">Transport</keyword>
<name>A0AA42J2H9_9FIRM</name>
<accession>A0AA42J2H9</accession>
<proteinExistence type="inferred from homology"/>
<dbReference type="SMART" id="SM00382">
    <property type="entry name" value="AAA"/>
    <property type="match status" value="1"/>
</dbReference>
<dbReference type="InterPro" id="IPR003593">
    <property type="entry name" value="AAA+_ATPase"/>
</dbReference>
<comment type="similarity">
    <text evidence="1">Belongs to the ABC transporter superfamily.</text>
</comment>
<dbReference type="CDD" id="cd03220">
    <property type="entry name" value="ABC_KpsT_Wzt"/>
    <property type="match status" value="1"/>
</dbReference>
<evidence type="ECO:0000313" key="7">
    <source>
        <dbReference type="Proteomes" id="UP001169242"/>
    </source>
</evidence>
<keyword evidence="7" id="KW-1185">Reference proteome</keyword>
<evidence type="ECO:0000256" key="3">
    <source>
        <dbReference type="ARBA" id="ARBA00022741"/>
    </source>
</evidence>
<dbReference type="RefSeq" id="WP_271013102.1">
    <property type="nucleotide sequence ID" value="NZ_JAQIFT010000061.1"/>
</dbReference>
<evidence type="ECO:0000313" key="6">
    <source>
        <dbReference type="EMBL" id="MDA3733218.1"/>
    </source>
</evidence>
<keyword evidence="3" id="KW-0547">Nucleotide-binding</keyword>
<evidence type="ECO:0000256" key="2">
    <source>
        <dbReference type="ARBA" id="ARBA00022448"/>
    </source>
</evidence>
<dbReference type="InterPro" id="IPR027417">
    <property type="entry name" value="P-loop_NTPase"/>
</dbReference>
<dbReference type="SUPFAM" id="SSF52540">
    <property type="entry name" value="P-loop containing nucleoside triphosphate hydrolases"/>
    <property type="match status" value="1"/>
</dbReference>
<dbReference type="GO" id="GO:0016020">
    <property type="term" value="C:membrane"/>
    <property type="evidence" value="ECO:0007669"/>
    <property type="project" value="InterPro"/>
</dbReference>
<comment type="caution">
    <text evidence="6">The sequence shown here is derived from an EMBL/GenBank/DDBJ whole genome shotgun (WGS) entry which is preliminary data.</text>
</comment>
<feature type="domain" description="ABC transporter" evidence="5">
    <location>
        <begin position="6"/>
        <end position="247"/>
    </location>
</feature>
<dbReference type="AlphaFoldDB" id="A0AA42J2H9"/>
<gene>
    <name evidence="6" type="ORF">PBV87_17205</name>
</gene>
<dbReference type="Pfam" id="PF14524">
    <property type="entry name" value="Wzt_C"/>
    <property type="match status" value="1"/>
</dbReference>
<dbReference type="CDD" id="cd10147">
    <property type="entry name" value="Wzt_C-like"/>
    <property type="match status" value="1"/>
</dbReference>
<dbReference type="Gene3D" id="2.70.50.60">
    <property type="entry name" value="abc- transporter (atp binding component) like domain"/>
    <property type="match status" value="1"/>
</dbReference>
<dbReference type="InterPro" id="IPR050683">
    <property type="entry name" value="Bact_Polysacc_Export_ATP-bd"/>
</dbReference>
<dbReference type="PROSITE" id="PS50893">
    <property type="entry name" value="ABC_TRANSPORTER_2"/>
    <property type="match status" value="1"/>
</dbReference>